<reference evidence="2" key="1">
    <citation type="submission" date="2013-02" db="EMBL/GenBank/DDBJ databases">
        <authorList>
            <consortium name="The Broad Institute Genome Sequencing Platform"/>
            <person name="Cuomo C."/>
            <person name="Becnel J."/>
            <person name="Sanscrainte N."/>
            <person name="Walker B."/>
            <person name="Young S.K."/>
            <person name="Zeng Q."/>
            <person name="Gargeya S."/>
            <person name="Fitzgerald M."/>
            <person name="Haas B."/>
            <person name="Abouelleil A."/>
            <person name="Alvarado L."/>
            <person name="Arachchi H.M."/>
            <person name="Berlin A.M."/>
            <person name="Chapman S.B."/>
            <person name="Dewar J."/>
            <person name="Goldberg J."/>
            <person name="Griggs A."/>
            <person name="Gujja S."/>
            <person name="Hansen M."/>
            <person name="Howarth C."/>
            <person name="Imamovic A."/>
            <person name="Larimer J."/>
            <person name="McCowan C."/>
            <person name="Murphy C."/>
            <person name="Neiman D."/>
            <person name="Pearson M."/>
            <person name="Priest M."/>
            <person name="Roberts A."/>
            <person name="Saif S."/>
            <person name="Shea T."/>
            <person name="Sisk P."/>
            <person name="Sykes S."/>
            <person name="Wortman J."/>
            <person name="Nusbaum C."/>
            <person name="Birren B."/>
        </authorList>
    </citation>
    <scope>NUCLEOTIDE SEQUENCE [LARGE SCALE GENOMIC DNA]</scope>
    <source>
        <strain evidence="2">PRA339</strain>
    </source>
</reference>
<dbReference type="EMBL" id="KK365137">
    <property type="protein sequence ID" value="KCZ81768.1"/>
    <property type="molecule type" value="Genomic_DNA"/>
</dbReference>
<evidence type="ECO:0000313" key="2">
    <source>
        <dbReference type="Proteomes" id="UP000030655"/>
    </source>
</evidence>
<protein>
    <submittedName>
        <fullName evidence="1">Uncharacterized protein</fullName>
    </submittedName>
</protein>
<sequence>MFFNLEEQAICLIICSLIKVINASINSESREDVTMSTQILGPISSKMIDSTRKDINNQSACHFNNYTIDNNHELFKSTSNLETREKSISNQFLCGLKKTKLYKANTIRFDINFHSEYINISFIYALFAKINSNIEEPKLYFSILLNLIFGSKIYETKINSRSMSDPQTFIDFFEILFYDIGITEYNFNHINSGSELFQEYHSKFLNFRYQIRKKYKTNEINKYNFSHLFKKYKMAKENDKIYGKESINDYLAKIISNHLETERYQPFLKLAPELSLLPKILKCKDANFTINSYGRIMTYFKYILCKLEILHFKIFMNSSFEEISLEDLLKEHSFIENILVVRILLEEVFLIFSPTQILKRSFAFTNTFLYIKSILPDFSTNPNILELIFEKDQNYII</sequence>
<keyword evidence="2" id="KW-1185">Reference proteome</keyword>
<reference evidence="1 2" key="2">
    <citation type="submission" date="2014-03" db="EMBL/GenBank/DDBJ databases">
        <title>The Genome Sequence of Anncaliia algerae insect isolate PRA339.</title>
        <authorList>
            <consortium name="The Broad Institute Genome Sequencing Platform"/>
            <consortium name="The Broad Institute Genome Sequencing Center for Infectious Disease"/>
            <person name="Cuomo C."/>
            <person name="Becnel J."/>
            <person name="Sanscrainte N."/>
            <person name="Walker B."/>
            <person name="Young S.K."/>
            <person name="Zeng Q."/>
            <person name="Gargeya S."/>
            <person name="Fitzgerald M."/>
            <person name="Haas B."/>
            <person name="Abouelleil A."/>
            <person name="Alvarado L."/>
            <person name="Arachchi H.M."/>
            <person name="Berlin A.M."/>
            <person name="Chapman S.B."/>
            <person name="Dewar J."/>
            <person name="Goldberg J."/>
            <person name="Griggs A."/>
            <person name="Gujja S."/>
            <person name="Hansen M."/>
            <person name="Howarth C."/>
            <person name="Imamovic A."/>
            <person name="Larimer J."/>
            <person name="McCowan C."/>
            <person name="Murphy C."/>
            <person name="Neiman D."/>
            <person name="Pearson M."/>
            <person name="Priest M."/>
            <person name="Roberts A."/>
            <person name="Saif S."/>
            <person name="Shea T."/>
            <person name="Sisk P."/>
            <person name="Sykes S."/>
            <person name="Wortman J."/>
            <person name="Nusbaum C."/>
            <person name="Birren B."/>
        </authorList>
    </citation>
    <scope>NUCLEOTIDE SEQUENCE [LARGE SCALE GENOMIC DNA]</scope>
    <source>
        <strain evidence="1 2">PRA339</strain>
    </source>
</reference>
<dbReference type="Proteomes" id="UP000030655">
    <property type="component" value="Unassembled WGS sequence"/>
</dbReference>
<proteinExistence type="predicted"/>
<gene>
    <name evidence="1" type="ORF">H312_00808</name>
</gene>
<name>A0A059F3A3_9MICR</name>
<dbReference type="VEuPathDB" id="MicrosporidiaDB:H312_00808"/>
<organism evidence="1 2">
    <name type="scientific">Anncaliia algerae PRA339</name>
    <dbReference type="NCBI Taxonomy" id="1288291"/>
    <lineage>
        <taxon>Eukaryota</taxon>
        <taxon>Fungi</taxon>
        <taxon>Fungi incertae sedis</taxon>
        <taxon>Microsporidia</taxon>
        <taxon>Tubulinosematoidea</taxon>
        <taxon>Tubulinosematidae</taxon>
        <taxon>Anncaliia</taxon>
    </lineage>
</organism>
<dbReference type="AlphaFoldDB" id="A0A059F3A3"/>
<evidence type="ECO:0000313" key="1">
    <source>
        <dbReference type="EMBL" id="KCZ81768.1"/>
    </source>
</evidence>
<dbReference type="HOGENOM" id="CLU_694387_0_0_1"/>
<accession>A0A059F3A3</accession>